<evidence type="ECO:0000313" key="2">
    <source>
        <dbReference type="EMBL" id="RXW12108.1"/>
    </source>
</evidence>
<dbReference type="Proteomes" id="UP000290288">
    <property type="component" value="Unassembled WGS sequence"/>
</dbReference>
<accession>A0A4V1Q1M5</accession>
<sequence>MSNPGRSKTHADPARCQEISRMSLVEKMVENAAIKGRNTLKALKRSMVKEKAVLVRAGSVSAGAGVVGSAGAGTSRSAGTGISQAAEDISDDESLISIPEEPDAVPQPELGALEKLTSVLLLAMGKRPASPSSSGDTLFGSKRVRLALAVESSSGIGIKGPVPLDSHGKFTMAKIINPASPGLTQEATMTETQWSFATRTMALWAGEVKSDTVWQQWLLGHFKWVASMRVSGRIDSFETALAFDIDMRMRYHRSAFSFSPERWQSELVFFIQQREVRMRKDIQAEENRSRNRQQRDSNYTSSSGYGDSSKGKKPFRSEQAGGNGTAKVPACPICLTEGHRVGECTATKRSDGKPLYAKLASDGKGLAAVVGGALICLVWNIFGRASPRCSEHGENPALHRCSACGSGDHHALSFACLKRN</sequence>
<comment type="caution">
    <text evidence="2">The sequence shown here is derived from an EMBL/GenBank/DDBJ whole genome shotgun (WGS) entry which is preliminary data.</text>
</comment>
<organism evidence="2 3">
    <name type="scientific">Candolleomyces aberdarensis</name>
    <dbReference type="NCBI Taxonomy" id="2316362"/>
    <lineage>
        <taxon>Eukaryota</taxon>
        <taxon>Fungi</taxon>
        <taxon>Dikarya</taxon>
        <taxon>Basidiomycota</taxon>
        <taxon>Agaricomycotina</taxon>
        <taxon>Agaricomycetes</taxon>
        <taxon>Agaricomycetidae</taxon>
        <taxon>Agaricales</taxon>
        <taxon>Agaricineae</taxon>
        <taxon>Psathyrellaceae</taxon>
        <taxon>Candolleomyces</taxon>
    </lineage>
</organism>
<feature type="compositionally biased region" description="Low complexity" evidence="1">
    <location>
        <begin position="296"/>
        <end position="308"/>
    </location>
</feature>
<feature type="compositionally biased region" description="Basic and acidic residues" evidence="1">
    <location>
        <begin position="282"/>
        <end position="295"/>
    </location>
</feature>
<keyword evidence="3" id="KW-1185">Reference proteome</keyword>
<proteinExistence type="predicted"/>
<evidence type="ECO:0000313" key="3">
    <source>
        <dbReference type="Proteomes" id="UP000290288"/>
    </source>
</evidence>
<feature type="region of interest" description="Disordered" evidence="1">
    <location>
        <begin position="282"/>
        <end position="325"/>
    </location>
</feature>
<evidence type="ECO:0000256" key="1">
    <source>
        <dbReference type="SAM" id="MobiDB-lite"/>
    </source>
</evidence>
<protein>
    <submittedName>
        <fullName evidence="2">Uncharacterized protein</fullName>
    </submittedName>
</protein>
<dbReference type="EMBL" id="SDEE01001406">
    <property type="protein sequence ID" value="RXW12108.1"/>
    <property type="molecule type" value="Genomic_DNA"/>
</dbReference>
<reference evidence="2 3" key="1">
    <citation type="submission" date="2019-01" db="EMBL/GenBank/DDBJ databases">
        <title>Draft genome sequence of Psathyrella aberdarensis IHI B618.</title>
        <authorList>
            <person name="Buettner E."/>
            <person name="Kellner H."/>
        </authorList>
    </citation>
    <scope>NUCLEOTIDE SEQUENCE [LARGE SCALE GENOMIC DNA]</scope>
    <source>
        <strain evidence="2 3">IHI B618</strain>
    </source>
</reference>
<dbReference type="AlphaFoldDB" id="A0A4V1Q1M5"/>
<name>A0A4V1Q1M5_9AGAR</name>
<gene>
    <name evidence="2" type="ORF">EST38_g13745</name>
</gene>